<dbReference type="Pfam" id="PF13657">
    <property type="entry name" value="Couple_hipA"/>
    <property type="match status" value="1"/>
</dbReference>
<feature type="domain" description="HipA-like C-terminal" evidence="4">
    <location>
        <begin position="146"/>
        <end position="388"/>
    </location>
</feature>
<evidence type="ECO:0000313" key="6">
    <source>
        <dbReference type="EMBL" id="QFI38784.1"/>
    </source>
</evidence>
<keyword evidence="7" id="KW-1185">Reference proteome</keyword>
<evidence type="ECO:0000256" key="2">
    <source>
        <dbReference type="ARBA" id="ARBA00022679"/>
    </source>
</evidence>
<dbReference type="AlphaFoldDB" id="A0A5J6WMV3"/>
<dbReference type="InterPro" id="IPR012893">
    <property type="entry name" value="HipA-like_C"/>
</dbReference>
<dbReference type="KEGG" id="mmaa:FR932_13455"/>
<dbReference type="PANTHER" id="PTHR37419">
    <property type="entry name" value="SERINE/THREONINE-PROTEIN KINASE TOXIN HIPA"/>
    <property type="match status" value="1"/>
</dbReference>
<evidence type="ECO:0000259" key="4">
    <source>
        <dbReference type="Pfam" id="PF07804"/>
    </source>
</evidence>
<dbReference type="OrthoDB" id="9805913at2"/>
<keyword evidence="2" id="KW-0808">Transferase</keyword>
<dbReference type="GO" id="GO:0005829">
    <property type="term" value="C:cytosol"/>
    <property type="evidence" value="ECO:0007669"/>
    <property type="project" value="TreeGrafter"/>
</dbReference>
<keyword evidence="3" id="KW-0418">Kinase</keyword>
<dbReference type="PANTHER" id="PTHR37419:SF1">
    <property type="entry name" value="SERINE_THREONINE-PROTEIN KINASE TOXIN HIPA"/>
    <property type="match status" value="1"/>
</dbReference>
<protein>
    <submittedName>
        <fullName evidence="6">Type II toxin-antitoxin system HipA family toxin</fullName>
    </submittedName>
</protein>
<name>A0A5J6WMV3_MORMI</name>
<dbReference type="Proteomes" id="UP000327424">
    <property type="component" value="Chromosome"/>
</dbReference>
<sequence length="435" mass="49785">MSGSNFNTLEMHFRGMIIGEICFDIDTQYFSIEYTKEWQEKGFPISPKLPLSGRVPSSQISIYLTNLLPENKGLDYLIEALGISKNNTFALIKGIGFDTSGAILYLPVDAKPQVTSFTSICEDDLIKRIEDPEMWPMEVWDGKPRLSVAGVQSKLNLFHIDNKYGFGEGELCSTHIVKFEKNTQQHLVLNEFITMKLAELIGMQVAKVEAMPIGKYKALSVTRFDRMYNAERKIVMRRHMIDACQALGFSVARKYERNLGSSRDVKEIREGVSLEKLFSIAQHCVNPAQAKYDMLRWTIFNLLICNADSHGKNYSFYVTADGLEPTPWYDLVNVQMYPEFDQELAMAIGDEFEPDEVHAYQLMLFAEECGIKQSVLEITLKQLAKAIINNVDKAVNLAWELSDAEFEYTEKYKHSIQARCEYYLAQTEEMKHILL</sequence>
<dbReference type="GO" id="GO:0004674">
    <property type="term" value="F:protein serine/threonine kinase activity"/>
    <property type="evidence" value="ECO:0007669"/>
    <property type="project" value="TreeGrafter"/>
</dbReference>
<comment type="similarity">
    <text evidence="1">Belongs to the HipA Ser/Thr kinase family.</text>
</comment>
<dbReference type="Pfam" id="PF07804">
    <property type="entry name" value="HipA_C"/>
    <property type="match status" value="1"/>
</dbReference>
<dbReference type="NCBIfam" id="TIGR03071">
    <property type="entry name" value="couple_hipA"/>
    <property type="match status" value="1"/>
</dbReference>
<evidence type="ECO:0000256" key="3">
    <source>
        <dbReference type="ARBA" id="ARBA00022777"/>
    </source>
</evidence>
<gene>
    <name evidence="6" type="ORF">FR932_13455</name>
</gene>
<dbReference type="InterPro" id="IPR017508">
    <property type="entry name" value="HipA_N1"/>
</dbReference>
<evidence type="ECO:0000256" key="1">
    <source>
        <dbReference type="ARBA" id="ARBA00010164"/>
    </source>
</evidence>
<organism evidence="6 7">
    <name type="scientific">Moritella marina ATCC 15381</name>
    <dbReference type="NCBI Taxonomy" id="1202962"/>
    <lineage>
        <taxon>Bacteria</taxon>
        <taxon>Pseudomonadati</taxon>
        <taxon>Pseudomonadota</taxon>
        <taxon>Gammaproteobacteria</taxon>
        <taxon>Alteromonadales</taxon>
        <taxon>Moritellaceae</taxon>
        <taxon>Moritella</taxon>
    </lineage>
</organism>
<evidence type="ECO:0000259" key="5">
    <source>
        <dbReference type="Pfam" id="PF13657"/>
    </source>
</evidence>
<dbReference type="InterPro" id="IPR052028">
    <property type="entry name" value="HipA_Ser/Thr_kinase"/>
</dbReference>
<evidence type="ECO:0000313" key="7">
    <source>
        <dbReference type="Proteomes" id="UP000327424"/>
    </source>
</evidence>
<dbReference type="Gene3D" id="1.10.1070.20">
    <property type="match status" value="1"/>
</dbReference>
<dbReference type="EMBL" id="CP044399">
    <property type="protein sequence ID" value="QFI38784.1"/>
    <property type="molecule type" value="Genomic_DNA"/>
</dbReference>
<dbReference type="RefSeq" id="WP_019439627.1">
    <property type="nucleotide sequence ID" value="NZ_ALOE01000002.1"/>
</dbReference>
<accession>A0A5J6WMV3</accession>
<feature type="domain" description="HipA N-terminal subdomain 1" evidence="5">
    <location>
        <begin position="9"/>
        <end position="105"/>
    </location>
</feature>
<reference evidence="6 7" key="1">
    <citation type="submission" date="2019-09" db="EMBL/GenBank/DDBJ databases">
        <title>Hybrid Assembly of the complete Genome of the Deep-Sea Bacterium Moritella marina from long Nanopore and Illumina reads.</title>
        <authorList>
            <person name="Magin S."/>
            <person name="Georgoulis A."/>
            <person name="Papadimitriou K."/>
            <person name="Iliakis G."/>
            <person name="Vorgias C.E."/>
        </authorList>
    </citation>
    <scope>NUCLEOTIDE SEQUENCE [LARGE SCALE GENOMIC DNA]</scope>
    <source>
        <strain evidence="6 7">MP-1</strain>
    </source>
</reference>
<proteinExistence type="inferred from homology"/>